<reference evidence="2" key="1">
    <citation type="submission" date="2020-08" db="EMBL/GenBank/DDBJ databases">
        <title>Phytoplasma sp. strain PR08 associated with Phyllody Disease of Parthenium hysterophorus.</title>
        <authorList>
            <person name="Kirdat K."/>
            <person name="Tiwarekar B."/>
            <person name="Yadav A."/>
        </authorList>
    </citation>
    <scope>NUCLEOTIDE SEQUENCE [LARGE SCALE GENOMIC DNA]</scope>
    <source>
        <strain evidence="2">PR08</strain>
    </source>
</reference>
<keyword evidence="2" id="KW-0645">Protease</keyword>
<dbReference type="GO" id="GO:0070006">
    <property type="term" value="F:metalloaminopeptidase activity"/>
    <property type="evidence" value="ECO:0007669"/>
    <property type="project" value="InterPro"/>
</dbReference>
<keyword evidence="2" id="KW-0031">Aminopeptidase</keyword>
<dbReference type="GO" id="GO:0030145">
    <property type="term" value="F:manganese ion binding"/>
    <property type="evidence" value="ECO:0007669"/>
    <property type="project" value="InterPro"/>
</dbReference>
<name>A0A7S7FZY0_9MOLU</name>
<gene>
    <name evidence="2" type="ORF">H7685_02275</name>
</gene>
<proteinExistence type="predicted"/>
<evidence type="ECO:0000259" key="1">
    <source>
        <dbReference type="Pfam" id="PF05195"/>
    </source>
</evidence>
<dbReference type="SUPFAM" id="SSF53092">
    <property type="entry name" value="Creatinase/prolidase N-terminal domain"/>
    <property type="match status" value="1"/>
</dbReference>
<dbReference type="Gene3D" id="3.40.350.10">
    <property type="entry name" value="Creatinase/prolidase N-terminal domain"/>
    <property type="match status" value="1"/>
</dbReference>
<dbReference type="AlphaFoldDB" id="A0A7S7FZY0"/>
<feature type="domain" description="Aminopeptidase P N-terminal" evidence="1">
    <location>
        <begin position="1"/>
        <end position="51"/>
    </location>
</feature>
<dbReference type="InterPro" id="IPR007865">
    <property type="entry name" value="Aminopep_P_N"/>
</dbReference>
<protein>
    <submittedName>
        <fullName evidence="2">Aminopeptidase P N-terminal domain-containing protein</fullName>
    </submittedName>
</protein>
<evidence type="ECO:0000313" key="2">
    <source>
        <dbReference type="EMBL" id="QOX89591.1"/>
    </source>
</evidence>
<organism evidence="2">
    <name type="scientific">Candidatus Phytoplasma australasiaticum subsp. australasiaticum</name>
    <dbReference type="NCBI Taxonomy" id="2832407"/>
    <lineage>
        <taxon>Bacteria</taxon>
        <taxon>Bacillati</taxon>
        <taxon>Mycoplasmatota</taxon>
        <taxon>Mollicutes</taxon>
        <taxon>Acholeplasmatales</taxon>
        <taxon>Acholeplasmataceae</taxon>
        <taxon>Candidatus Phytoplasma</taxon>
        <taxon>16SrII (Peanut WB group)</taxon>
        <taxon>Candidatus Phytoplasma australasiaticum</taxon>
    </lineage>
</organism>
<dbReference type="EMBL" id="CP060385">
    <property type="protein sequence ID" value="QOX89591.1"/>
    <property type="molecule type" value="Genomic_DNA"/>
</dbReference>
<keyword evidence="2" id="KW-0378">Hydrolase</keyword>
<sequence>MNDNSIALFYSGHSHYKSGDQLFPFEVNKNFYYLTGIQQDGSILILIKNHQCKNIFIYT</sequence>
<accession>A0A7S7FZY0</accession>
<dbReference type="Pfam" id="PF05195">
    <property type="entry name" value="AMP_N"/>
    <property type="match status" value="1"/>
</dbReference>
<dbReference type="InterPro" id="IPR029149">
    <property type="entry name" value="Creatin/AminoP/Spt16_N"/>
</dbReference>